<name>A0A7G5BWN7_9BACL</name>
<organism evidence="3 4">
    <name type="scientific">Cohnella cholangitidis</name>
    <dbReference type="NCBI Taxonomy" id="2598458"/>
    <lineage>
        <taxon>Bacteria</taxon>
        <taxon>Bacillati</taxon>
        <taxon>Bacillota</taxon>
        <taxon>Bacilli</taxon>
        <taxon>Bacillales</taxon>
        <taxon>Paenibacillaceae</taxon>
        <taxon>Cohnella</taxon>
    </lineage>
</organism>
<dbReference type="CDD" id="cd03808">
    <property type="entry name" value="GT4_CapM-like"/>
    <property type="match status" value="1"/>
</dbReference>
<dbReference type="PANTHER" id="PTHR45947:SF3">
    <property type="entry name" value="SULFOQUINOVOSYL TRANSFERASE SQD2"/>
    <property type="match status" value="1"/>
</dbReference>
<feature type="domain" description="Glycosyltransferase subfamily 4-like N-terminal" evidence="2">
    <location>
        <begin position="43"/>
        <end position="198"/>
    </location>
</feature>
<proteinExistence type="predicted"/>
<dbReference type="Pfam" id="PF00534">
    <property type="entry name" value="Glycos_transf_1"/>
    <property type="match status" value="1"/>
</dbReference>
<dbReference type="Gene3D" id="3.40.50.2000">
    <property type="entry name" value="Glycogen Phosphorylase B"/>
    <property type="match status" value="2"/>
</dbReference>
<dbReference type="InterPro" id="IPR050194">
    <property type="entry name" value="Glycosyltransferase_grp1"/>
</dbReference>
<dbReference type="InterPro" id="IPR001296">
    <property type="entry name" value="Glyco_trans_1"/>
</dbReference>
<dbReference type="GO" id="GO:0016757">
    <property type="term" value="F:glycosyltransferase activity"/>
    <property type="evidence" value="ECO:0007669"/>
    <property type="project" value="InterPro"/>
</dbReference>
<dbReference type="RefSeq" id="WP_182302731.1">
    <property type="nucleotide sequence ID" value="NZ_CP041969.1"/>
</dbReference>
<keyword evidence="3" id="KW-0808">Transferase</keyword>
<dbReference type="EMBL" id="CP041969">
    <property type="protein sequence ID" value="QMV41371.1"/>
    <property type="molecule type" value="Genomic_DNA"/>
</dbReference>
<keyword evidence="4" id="KW-1185">Reference proteome</keyword>
<dbReference type="KEGG" id="cchl:FPL14_09340"/>
<accession>A0A7G5BWN7</accession>
<protein>
    <submittedName>
        <fullName evidence="3">Glycosyltransferase family 4 protein</fullName>
    </submittedName>
</protein>
<feature type="domain" description="Glycosyl transferase family 1" evidence="1">
    <location>
        <begin position="218"/>
        <end position="380"/>
    </location>
</feature>
<gene>
    <name evidence="3" type="ORF">FPL14_09340</name>
</gene>
<dbReference type="Proteomes" id="UP000515679">
    <property type="component" value="Chromosome"/>
</dbReference>
<reference evidence="3 4" key="1">
    <citation type="submission" date="2019-07" db="EMBL/GenBank/DDBJ databases">
        <authorList>
            <person name="Kim J.K."/>
            <person name="Cheong H.-M."/>
            <person name="Choi Y."/>
            <person name="Hwang K.J."/>
            <person name="Lee S."/>
            <person name="Choi C."/>
        </authorList>
    </citation>
    <scope>NUCLEOTIDE SEQUENCE [LARGE SCALE GENOMIC DNA]</scope>
    <source>
        <strain evidence="3 4">KS 22</strain>
    </source>
</reference>
<evidence type="ECO:0000313" key="4">
    <source>
        <dbReference type="Proteomes" id="UP000515679"/>
    </source>
</evidence>
<dbReference type="SUPFAM" id="SSF53756">
    <property type="entry name" value="UDP-Glycosyltransferase/glycogen phosphorylase"/>
    <property type="match status" value="1"/>
</dbReference>
<dbReference type="Pfam" id="PF13439">
    <property type="entry name" value="Glyco_transf_4"/>
    <property type="match status" value="1"/>
</dbReference>
<dbReference type="InterPro" id="IPR028098">
    <property type="entry name" value="Glyco_trans_4-like_N"/>
</dbReference>
<evidence type="ECO:0000313" key="3">
    <source>
        <dbReference type="EMBL" id="QMV41371.1"/>
    </source>
</evidence>
<dbReference type="AlphaFoldDB" id="A0A7G5BWN7"/>
<sequence>MPNLRIMRLTGWGTTNHSPEEEFVIAKILHVCGLDSFVSSIRPLLESLMDNGHEVHCACTDTGLFAALNETGIRMVRTPVIRKLTAPSNLNTVKELYRLIRKEKYDIVHVHNPIASMLGRVAAKLAGCKTIIYTSHGFYFHEHMKPMKYRVFYQIEKWLTRLCVDRLFLVSREDYELCLKTKFKKREALFHVSNGVELATKYNPESVSKETIARMKCELGISENDKIIVYVGRLVREKGILELIEAFHALKANHPNAKLMLVGENHNSERDRTLLGMLPDLYHEDVLFLGFRTDIPALLALSDIFVLPSHREGMPLSILEAMAMAKPVVATDIRGCREEVRHGQSGFLVPVKDSATLSNRLDELLQENSLRESFGLEGRKLAVEHYDIRDIVERQLDIYSEIVPHHEPRAKSSFKYPFSHSK</sequence>
<dbReference type="PANTHER" id="PTHR45947">
    <property type="entry name" value="SULFOQUINOVOSYL TRANSFERASE SQD2"/>
    <property type="match status" value="1"/>
</dbReference>
<evidence type="ECO:0000259" key="1">
    <source>
        <dbReference type="Pfam" id="PF00534"/>
    </source>
</evidence>
<evidence type="ECO:0000259" key="2">
    <source>
        <dbReference type="Pfam" id="PF13439"/>
    </source>
</evidence>